<evidence type="ECO:0000259" key="5">
    <source>
        <dbReference type="PROSITE" id="PS50234"/>
    </source>
</evidence>
<dbReference type="InterPro" id="IPR008707">
    <property type="entry name" value="B-propeller_PilY1"/>
</dbReference>
<feature type="compositionally biased region" description="Acidic residues" evidence="3">
    <location>
        <begin position="849"/>
        <end position="872"/>
    </location>
</feature>
<dbReference type="Proteomes" id="UP000198611">
    <property type="component" value="Unassembled WGS sequence"/>
</dbReference>
<keyword evidence="1" id="KW-0479">Metal-binding</keyword>
<feature type="compositionally biased region" description="Basic and acidic residues" evidence="3">
    <location>
        <begin position="187"/>
        <end position="202"/>
    </location>
</feature>
<feature type="signal peptide" evidence="4">
    <location>
        <begin position="1"/>
        <end position="23"/>
    </location>
</feature>
<keyword evidence="4" id="KW-0732">Signal</keyword>
<dbReference type="GO" id="GO:0046872">
    <property type="term" value="F:metal ion binding"/>
    <property type="evidence" value="ECO:0007669"/>
    <property type="project" value="UniProtKB-KW"/>
</dbReference>
<organism evidence="6 7">
    <name type="scientific">Thiohalospira halophila DSM 15071</name>
    <dbReference type="NCBI Taxonomy" id="1123397"/>
    <lineage>
        <taxon>Bacteria</taxon>
        <taxon>Pseudomonadati</taxon>
        <taxon>Pseudomonadota</taxon>
        <taxon>Gammaproteobacteria</taxon>
        <taxon>Thiohalospirales</taxon>
        <taxon>Thiohalospiraceae</taxon>
        <taxon>Thiohalospira</taxon>
    </lineage>
</organism>
<accession>A0A1I1PX12</accession>
<feature type="chain" id="PRO_5011767151" evidence="4">
    <location>
        <begin position="24"/>
        <end position="933"/>
    </location>
</feature>
<sequence length="933" mass="100297">MDARHSPPFIAALLALAAGGATADPLNLASQPLTLASGVEPNVMILLDDSGSMDTVEECDRWEESWWGRRECVEGRVTRMDIAREVTTDLVADNPDTRFGLTLFDGNEGGRVVAGCGSDQQTVRDAIENARAVGGTPLAEAYYEVTRYFRGLGGFFQEADYQSPVEYRCQNSFVITVSDGEPTQDDTWPHHDPDDPDHRLPDWDEDENDRNGYLDDFALFARETDLRHGGTDATGTGFDEPPFSHQELRTFTIGFTTDLDLLEEAADYGGGDYYTADNAEELTRALEEAMASIRDLTATAAPVAANTGQVSGESRIYQARFQGGDWSGDLLAYTLDTQTLTLAGAPEWTASDRIPEPDQRTLVVGEEGTPLRWDQLDTATRNALGDPEVVAWLRGDRGTEEQNGGDWRDRAHRLGDIVHSGPAYSGPPASGYDRVHWSGGDESDYAAYREDHADRTPLILAGANDGFLHAFDAEDGTERFAYAPSPVVDRLGDLADPVYDHQYYVDGTPTVADAWSQDGWGTFAAGGLRAGGQGIYLLDITDPDDFTDEAGAGNQVVWEFTDADDAELGYTFSRPAIAHMANGEWAVIFGNGYNNSEADGHAGGGTASLFIAPIDAGRDGWTADDYTRLDTGVGSAADPNGLATATPVDLDGDGVVDTIYAGDLRGNLWKFDVDNTSASGWAVANGGTPLFRATGPDGEGQPITSAPRVGRHPRGHGVMVYFGTGQYLEPDDADAIGQGRQAFYGILDEGSPASADNLLEQEVTWEGTVDGTGIRVTSDERMRAHHDGWYMELPSAGERVVNPPLLRSGRIIFTTRIPSGDACGYGGTGWLMELDAVSGARLSRTPFDISDDGTVDEADMVDNPESGDDGDDQVAASGRKSESGMPTAPKVLDIGDTEPGEVKVTAGTAGEVETIQEERPPGSVGRQSWRRLR</sequence>
<dbReference type="PROSITE" id="PS50234">
    <property type="entry name" value="VWFA"/>
    <property type="match status" value="1"/>
</dbReference>
<dbReference type="SUPFAM" id="SSF53300">
    <property type="entry name" value="vWA-like"/>
    <property type="match status" value="1"/>
</dbReference>
<dbReference type="InterPro" id="IPR036465">
    <property type="entry name" value="vWFA_dom_sf"/>
</dbReference>
<evidence type="ECO:0000313" key="6">
    <source>
        <dbReference type="EMBL" id="SFD14451.1"/>
    </source>
</evidence>
<dbReference type="Pfam" id="PF13519">
    <property type="entry name" value="VWA_2"/>
    <property type="match status" value="1"/>
</dbReference>
<proteinExistence type="predicted"/>
<evidence type="ECO:0000256" key="3">
    <source>
        <dbReference type="SAM" id="MobiDB-lite"/>
    </source>
</evidence>
<protein>
    <submittedName>
        <fullName evidence="6">Type IV pilus assembly protein PilY1</fullName>
    </submittedName>
</protein>
<feature type="region of interest" description="Disordered" evidence="3">
    <location>
        <begin position="178"/>
        <end position="207"/>
    </location>
</feature>
<keyword evidence="7" id="KW-1185">Reference proteome</keyword>
<dbReference type="OrthoDB" id="7156875at2"/>
<dbReference type="InterPro" id="IPR002035">
    <property type="entry name" value="VWF_A"/>
</dbReference>
<dbReference type="Pfam" id="PF05567">
    <property type="entry name" value="T4P_PilY1"/>
    <property type="match status" value="1"/>
</dbReference>
<gene>
    <name evidence="6" type="ORF">SAMN05660831_00847</name>
</gene>
<keyword evidence="2" id="KW-0106">Calcium</keyword>
<evidence type="ECO:0000256" key="1">
    <source>
        <dbReference type="ARBA" id="ARBA00022723"/>
    </source>
</evidence>
<dbReference type="Gene3D" id="3.40.50.410">
    <property type="entry name" value="von Willebrand factor, type A domain"/>
    <property type="match status" value="1"/>
</dbReference>
<reference evidence="6 7" key="1">
    <citation type="submission" date="2016-10" db="EMBL/GenBank/DDBJ databases">
        <authorList>
            <person name="de Groot N.N."/>
        </authorList>
    </citation>
    <scope>NUCLEOTIDE SEQUENCE [LARGE SCALE GENOMIC DNA]</scope>
    <source>
        <strain evidence="6 7">HL3</strain>
    </source>
</reference>
<feature type="domain" description="VWFA" evidence="5">
    <location>
        <begin position="42"/>
        <end position="290"/>
    </location>
</feature>
<evidence type="ECO:0000256" key="4">
    <source>
        <dbReference type="SAM" id="SignalP"/>
    </source>
</evidence>
<evidence type="ECO:0000256" key="2">
    <source>
        <dbReference type="ARBA" id="ARBA00022837"/>
    </source>
</evidence>
<evidence type="ECO:0000313" key="7">
    <source>
        <dbReference type="Proteomes" id="UP000198611"/>
    </source>
</evidence>
<name>A0A1I1PX12_9GAMM</name>
<dbReference type="STRING" id="1123397.SAMN05660831_00847"/>
<dbReference type="RefSeq" id="WP_093427522.1">
    <property type="nucleotide sequence ID" value="NZ_FOMJ01000002.1"/>
</dbReference>
<dbReference type="CDD" id="cd00198">
    <property type="entry name" value="vWFA"/>
    <property type="match status" value="1"/>
</dbReference>
<dbReference type="EMBL" id="FOMJ01000002">
    <property type="protein sequence ID" value="SFD14451.1"/>
    <property type="molecule type" value="Genomic_DNA"/>
</dbReference>
<feature type="region of interest" description="Disordered" evidence="3">
    <location>
        <begin position="846"/>
        <end position="933"/>
    </location>
</feature>
<dbReference type="AlphaFoldDB" id="A0A1I1PX12"/>